<protein>
    <recommendedName>
        <fullName evidence="4">K Homology domain-containing protein</fullName>
    </recommendedName>
</protein>
<organism evidence="5 6">
    <name type="scientific">Eutrema salsugineum</name>
    <name type="common">Saltwater cress</name>
    <name type="synonym">Sisymbrium salsugineum</name>
    <dbReference type="NCBI Taxonomy" id="72664"/>
    <lineage>
        <taxon>Eukaryota</taxon>
        <taxon>Viridiplantae</taxon>
        <taxon>Streptophyta</taxon>
        <taxon>Embryophyta</taxon>
        <taxon>Tracheophyta</taxon>
        <taxon>Spermatophyta</taxon>
        <taxon>Magnoliopsida</taxon>
        <taxon>eudicotyledons</taxon>
        <taxon>Gunneridae</taxon>
        <taxon>Pentapetalae</taxon>
        <taxon>rosids</taxon>
        <taxon>malvids</taxon>
        <taxon>Brassicales</taxon>
        <taxon>Brassicaceae</taxon>
        <taxon>Eutremeae</taxon>
        <taxon>Eutrema</taxon>
    </lineage>
</organism>
<evidence type="ECO:0000256" key="1">
    <source>
        <dbReference type="ARBA" id="ARBA00022737"/>
    </source>
</evidence>
<feature type="domain" description="K Homology" evidence="4">
    <location>
        <begin position="305"/>
        <end position="372"/>
    </location>
</feature>
<accession>V4LY29</accession>
<sequence length="456" mass="49749">MVERKKRKSNHRNNNEDKRNQKRRISHDNDENINRDELVIYRILCPVAVIGGVIGKSGKVINAIRHNTKAKIKIIDQLPCSERVITIYCSVKEKIDITKSETEPLCCAQDALLQATRQFQSSSVIGKAGSNIKRIRSRSGASVKVISKDVSDPSHACALEFDNIVLISGEPESVKNALFSVSAIMYKTNPQEQIPLDSTVLEVPARIVMPSDLSNSVYPQAGLYTNHDPVLRNGDLQGYAESEELVLKVLCPLSNIGRVVGRDGSTVKGMREASGSRIEVNRAKHSDDECVIIVTATEINDEDEEKVKMQLLVPSKGIGCVIGKSGSVITEIRKRTNANIRISKGNNDDLVEVSGEVSSVRDALIQIVLRLREDVLGNRGSSAAWNPPERSHDSSFFSSSSNPGGLYGYGSFPAGGNGFGSIGSYSYGGDRIALLSGTPEQMRCAENLFQAFIMSI</sequence>
<reference evidence="5 6" key="1">
    <citation type="journal article" date="2013" name="Front. Plant Sci.">
        <title>The Reference Genome of the Halophytic Plant Eutrema salsugineum.</title>
        <authorList>
            <person name="Yang R."/>
            <person name="Jarvis D.E."/>
            <person name="Chen H."/>
            <person name="Beilstein M.A."/>
            <person name="Grimwood J."/>
            <person name="Jenkins J."/>
            <person name="Shu S."/>
            <person name="Prochnik S."/>
            <person name="Xin M."/>
            <person name="Ma C."/>
            <person name="Schmutz J."/>
            <person name="Wing R.A."/>
            <person name="Mitchell-Olds T."/>
            <person name="Schumaker K.S."/>
            <person name="Wang X."/>
        </authorList>
    </citation>
    <scope>NUCLEOTIDE SEQUENCE [LARGE SCALE GENOMIC DNA]</scope>
</reference>
<dbReference type="Gramene" id="ESQ55565">
    <property type="protein sequence ID" value="ESQ55565"/>
    <property type="gene ID" value="EUTSA_v10027583mg"/>
</dbReference>
<keyword evidence="1" id="KW-0677">Repeat</keyword>
<dbReference type="AlphaFoldDB" id="V4LY29"/>
<feature type="region of interest" description="Disordered" evidence="3">
    <location>
        <begin position="1"/>
        <end position="29"/>
    </location>
</feature>
<gene>
    <name evidence="5" type="ORF">EUTSA_v10027583mg</name>
</gene>
<dbReference type="STRING" id="72664.V4LY29"/>
<evidence type="ECO:0000256" key="2">
    <source>
        <dbReference type="PROSITE-ProRule" id="PRU00117"/>
    </source>
</evidence>
<feature type="domain" description="K Homology" evidence="4">
    <location>
        <begin position="37"/>
        <end position="107"/>
    </location>
</feature>
<evidence type="ECO:0000313" key="6">
    <source>
        <dbReference type="Proteomes" id="UP000030689"/>
    </source>
</evidence>
<dbReference type="SUPFAM" id="SSF54791">
    <property type="entry name" value="Eukaryotic type KH-domain (KH-domain type I)"/>
    <property type="match status" value="4"/>
</dbReference>
<dbReference type="InterPro" id="IPR036612">
    <property type="entry name" value="KH_dom_type_1_sf"/>
</dbReference>
<evidence type="ECO:0000313" key="5">
    <source>
        <dbReference type="EMBL" id="ESQ55565.1"/>
    </source>
</evidence>
<feature type="compositionally biased region" description="Basic residues" evidence="3">
    <location>
        <begin position="1"/>
        <end position="11"/>
    </location>
</feature>
<feature type="domain" description="K Homology" evidence="4">
    <location>
        <begin position="108"/>
        <end position="186"/>
    </location>
</feature>
<keyword evidence="6" id="KW-1185">Reference proteome</keyword>
<dbReference type="EMBL" id="KI517384">
    <property type="protein sequence ID" value="ESQ55565.1"/>
    <property type="molecule type" value="Genomic_DNA"/>
</dbReference>
<dbReference type="InterPro" id="IPR004087">
    <property type="entry name" value="KH_dom"/>
</dbReference>
<feature type="domain" description="K Homology" evidence="4">
    <location>
        <begin position="243"/>
        <end position="304"/>
    </location>
</feature>
<dbReference type="eggNOG" id="KOG2190">
    <property type="taxonomic scope" value="Eukaryota"/>
</dbReference>
<dbReference type="SMART" id="SM00322">
    <property type="entry name" value="KH"/>
    <property type="match status" value="4"/>
</dbReference>
<evidence type="ECO:0000256" key="3">
    <source>
        <dbReference type="SAM" id="MobiDB-lite"/>
    </source>
</evidence>
<dbReference type="Gene3D" id="3.30.1370.10">
    <property type="entry name" value="K Homology domain, type 1"/>
    <property type="match status" value="4"/>
</dbReference>
<dbReference type="InterPro" id="IPR004088">
    <property type="entry name" value="KH_dom_type_1"/>
</dbReference>
<dbReference type="Pfam" id="PF00013">
    <property type="entry name" value="KH_1"/>
    <property type="match status" value="4"/>
</dbReference>
<dbReference type="Proteomes" id="UP000030689">
    <property type="component" value="Unassembled WGS sequence"/>
</dbReference>
<dbReference type="GO" id="GO:0003723">
    <property type="term" value="F:RNA binding"/>
    <property type="evidence" value="ECO:0007669"/>
    <property type="project" value="UniProtKB-UniRule"/>
</dbReference>
<proteinExistence type="predicted"/>
<keyword evidence="2" id="KW-0694">RNA-binding</keyword>
<name>V4LY29_EUTSA</name>
<evidence type="ECO:0000259" key="4">
    <source>
        <dbReference type="SMART" id="SM00322"/>
    </source>
</evidence>
<dbReference type="PROSITE" id="PS50084">
    <property type="entry name" value="KH_TYPE_1"/>
    <property type="match status" value="4"/>
</dbReference>
<dbReference type="PANTHER" id="PTHR10288">
    <property type="entry name" value="KH DOMAIN CONTAINING RNA BINDING PROTEIN"/>
    <property type="match status" value="1"/>
</dbReference>
<dbReference type="KEGG" id="eus:EUTSA_v10027583mg"/>